<comment type="function">
    <text evidence="9">Catalyzes the reduction of all-trans-retinal to all-trans-retinol in the presence of NADPH.</text>
</comment>
<evidence type="ECO:0000313" key="14">
    <source>
        <dbReference type="Proteomes" id="UP000050424"/>
    </source>
</evidence>
<keyword evidence="4" id="KW-0521">NADP</keyword>
<dbReference type="InterPro" id="IPR002347">
    <property type="entry name" value="SDR_fam"/>
</dbReference>
<evidence type="ECO:0000256" key="12">
    <source>
        <dbReference type="RuleBase" id="RU000363"/>
    </source>
</evidence>
<evidence type="ECO:0000256" key="6">
    <source>
        <dbReference type="ARBA" id="ARBA00023002"/>
    </source>
</evidence>
<comment type="caution">
    <text evidence="13">The sequence shown here is derived from an EMBL/GenBank/DDBJ whole genome shotgun (WGS) entry which is preliminary data.</text>
</comment>
<dbReference type="Proteomes" id="UP000050424">
    <property type="component" value="Unassembled WGS sequence"/>
</dbReference>
<evidence type="ECO:0000256" key="10">
    <source>
        <dbReference type="ARBA" id="ARBA00068717"/>
    </source>
</evidence>
<evidence type="ECO:0000313" key="13">
    <source>
        <dbReference type="EMBL" id="KPM44520.1"/>
    </source>
</evidence>
<organism evidence="13 14">
    <name type="scientific">Neonectria ditissima</name>
    <dbReference type="NCBI Taxonomy" id="78410"/>
    <lineage>
        <taxon>Eukaryota</taxon>
        <taxon>Fungi</taxon>
        <taxon>Dikarya</taxon>
        <taxon>Ascomycota</taxon>
        <taxon>Pezizomycotina</taxon>
        <taxon>Sordariomycetes</taxon>
        <taxon>Hypocreomycetidae</taxon>
        <taxon>Hypocreales</taxon>
        <taxon>Nectriaceae</taxon>
        <taxon>Neonectria</taxon>
    </lineage>
</organism>
<dbReference type="OrthoDB" id="10253736at2759"/>
<protein>
    <recommendedName>
        <fullName evidence="10">Short-chain dehydrogenase/reductase 3</fullName>
    </recommendedName>
    <alternativeName>
        <fullName evidence="11">Retinal short-chain dehydrogenase/reductase 1</fullName>
    </alternativeName>
</protein>
<reference evidence="13 14" key="1">
    <citation type="submission" date="2015-09" db="EMBL/GenBank/DDBJ databases">
        <title>Draft genome of a European isolate of the apple canker pathogen Neonectria ditissima.</title>
        <authorList>
            <person name="Gomez-Cortecero A."/>
            <person name="Harrison R.J."/>
            <person name="Armitage A.D."/>
        </authorList>
    </citation>
    <scope>NUCLEOTIDE SEQUENCE [LARGE SCALE GENOMIC DNA]</scope>
    <source>
        <strain evidence="13 14">R09/05</strain>
    </source>
</reference>
<name>A0A0P7BT14_9HYPO</name>
<dbReference type="PRINTS" id="PR00081">
    <property type="entry name" value="GDHRDH"/>
</dbReference>
<dbReference type="PANTHER" id="PTHR24322:SF736">
    <property type="entry name" value="RETINOL DEHYDROGENASE 10"/>
    <property type="match status" value="1"/>
</dbReference>
<keyword evidence="14" id="KW-1185">Reference proteome</keyword>
<dbReference type="CDD" id="cd05339">
    <property type="entry name" value="17beta-HSDXI-like_SDR_c"/>
    <property type="match status" value="1"/>
</dbReference>
<dbReference type="InterPro" id="IPR036291">
    <property type="entry name" value="NAD(P)-bd_dom_sf"/>
</dbReference>
<accession>A0A0P7BT14</accession>
<evidence type="ECO:0000256" key="8">
    <source>
        <dbReference type="ARBA" id="ARBA00023136"/>
    </source>
</evidence>
<dbReference type="InterPro" id="IPR020904">
    <property type="entry name" value="Sc_DH/Rdtase_CS"/>
</dbReference>
<evidence type="ECO:0000256" key="2">
    <source>
        <dbReference type="ARBA" id="ARBA00006484"/>
    </source>
</evidence>
<keyword evidence="7" id="KW-0443">Lipid metabolism</keyword>
<evidence type="ECO:0000256" key="3">
    <source>
        <dbReference type="ARBA" id="ARBA00022692"/>
    </source>
</evidence>
<dbReference type="STRING" id="78410.A0A0P7BT14"/>
<evidence type="ECO:0000256" key="5">
    <source>
        <dbReference type="ARBA" id="ARBA00022989"/>
    </source>
</evidence>
<evidence type="ECO:0000256" key="4">
    <source>
        <dbReference type="ARBA" id="ARBA00022857"/>
    </source>
</evidence>
<dbReference type="FunFam" id="3.40.50.720:FF:000131">
    <property type="entry name" value="Short-chain dehydrogenase/reductase 3"/>
    <property type="match status" value="1"/>
</dbReference>
<sequence length="313" mass="34096">MDKHEVLAKVAELAKLPKVQAGAAALLALSLLPKLNRYLTRRKVNNYLVDKSWNWKSEVVVVTGGSSGIGATIVAKLAQRNVKVVILDLNAPQGALSPGTFFHQVDLSDPSAIASVADRVRKEHGDPTVLINNAGIGNAMPILDLPEPKIRKVFEVNIIALILMVKEFLPSMVQKNHGHIVNIASMASFSTQASNVDYGCTKAAVLSFSEGLAQELRHVYKAPMVRTSVVHPTWVQTPMISKIKEQGRLQDPTVSPEEVAERIVSQLYSTYGAQIVVPESLGWVSLLRGFPGWLQETMRDSVSVGFLKAMGKD</sequence>
<dbReference type="PRINTS" id="PR00080">
    <property type="entry name" value="SDRFAMILY"/>
</dbReference>
<proteinExistence type="inferred from homology"/>
<dbReference type="Gene3D" id="3.40.50.720">
    <property type="entry name" value="NAD(P)-binding Rossmann-like Domain"/>
    <property type="match status" value="1"/>
</dbReference>
<evidence type="ECO:0000256" key="9">
    <source>
        <dbReference type="ARBA" id="ARBA00059620"/>
    </source>
</evidence>
<dbReference type="PROSITE" id="PS00061">
    <property type="entry name" value="ADH_SHORT"/>
    <property type="match status" value="1"/>
</dbReference>
<keyword evidence="6" id="KW-0560">Oxidoreductase</keyword>
<comment type="subcellular location">
    <subcellularLocation>
        <location evidence="1">Membrane</location>
        <topology evidence="1">Multi-pass membrane protein</topology>
    </subcellularLocation>
</comment>
<dbReference type="Pfam" id="PF00106">
    <property type="entry name" value="adh_short"/>
    <property type="match status" value="1"/>
</dbReference>
<keyword evidence="8" id="KW-0472">Membrane</keyword>
<comment type="similarity">
    <text evidence="2 12">Belongs to the short-chain dehydrogenases/reductases (SDR) family.</text>
</comment>
<keyword evidence="5" id="KW-1133">Transmembrane helix</keyword>
<gene>
    <name evidence="13" type="ORF">AK830_g2009</name>
</gene>
<dbReference type="GO" id="GO:0016020">
    <property type="term" value="C:membrane"/>
    <property type="evidence" value="ECO:0007669"/>
    <property type="project" value="UniProtKB-SubCell"/>
</dbReference>
<dbReference type="GO" id="GO:0052650">
    <property type="term" value="F:all-trans-retinol dehydrogenase (NADP+) activity"/>
    <property type="evidence" value="ECO:0007669"/>
    <property type="project" value="UniProtKB-ARBA"/>
</dbReference>
<keyword evidence="3" id="KW-0812">Transmembrane</keyword>
<evidence type="ECO:0000256" key="11">
    <source>
        <dbReference type="ARBA" id="ARBA00082544"/>
    </source>
</evidence>
<dbReference type="AlphaFoldDB" id="A0A0P7BT14"/>
<evidence type="ECO:0000256" key="7">
    <source>
        <dbReference type="ARBA" id="ARBA00023098"/>
    </source>
</evidence>
<evidence type="ECO:0000256" key="1">
    <source>
        <dbReference type="ARBA" id="ARBA00004141"/>
    </source>
</evidence>
<dbReference type="SUPFAM" id="SSF51735">
    <property type="entry name" value="NAD(P)-binding Rossmann-fold domains"/>
    <property type="match status" value="1"/>
</dbReference>
<dbReference type="EMBL" id="LKCW01000018">
    <property type="protein sequence ID" value="KPM44520.1"/>
    <property type="molecule type" value="Genomic_DNA"/>
</dbReference>
<dbReference type="PANTHER" id="PTHR24322">
    <property type="entry name" value="PKSB"/>
    <property type="match status" value="1"/>
</dbReference>